<keyword evidence="2" id="KW-1185">Reference proteome</keyword>
<evidence type="ECO:0000313" key="1">
    <source>
        <dbReference type="EMBL" id="PIL21015.1"/>
    </source>
</evidence>
<dbReference type="EMBL" id="AWWI01000048">
    <property type="protein sequence ID" value="PIL21015.1"/>
    <property type="molecule type" value="Genomic_DNA"/>
</dbReference>
<gene>
    <name evidence="1" type="ORF">P775_06505</name>
</gene>
<organism evidence="1 2">
    <name type="scientific">Puniceibacterium antarcticum</name>
    <dbReference type="NCBI Taxonomy" id="1206336"/>
    <lineage>
        <taxon>Bacteria</taxon>
        <taxon>Pseudomonadati</taxon>
        <taxon>Pseudomonadota</taxon>
        <taxon>Alphaproteobacteria</taxon>
        <taxon>Rhodobacterales</taxon>
        <taxon>Paracoccaceae</taxon>
        <taxon>Puniceibacterium</taxon>
    </lineage>
</organism>
<name>A0A2G8RHF4_9RHOB</name>
<comment type="caution">
    <text evidence="1">The sequence shown here is derived from an EMBL/GenBank/DDBJ whole genome shotgun (WGS) entry which is preliminary data.</text>
</comment>
<dbReference type="Proteomes" id="UP000231259">
    <property type="component" value="Unassembled WGS sequence"/>
</dbReference>
<sequence>MNRAGFVGWSAANLDLALAGLGVQGQQGAALQDLDPAARVRRVVLVHIQAYDF</sequence>
<protein>
    <submittedName>
        <fullName evidence="1">Uncharacterized protein</fullName>
    </submittedName>
</protein>
<reference evidence="1 2" key="1">
    <citation type="submission" date="2013-09" db="EMBL/GenBank/DDBJ databases">
        <title>Genome sequencing of Phaeobacter antarcticus sp. nov. SM1211.</title>
        <authorList>
            <person name="Zhang X.-Y."/>
            <person name="Liu C."/>
            <person name="Chen X.-L."/>
            <person name="Xie B.-B."/>
            <person name="Qin Q.-L."/>
            <person name="Rong J.-C."/>
            <person name="Zhang Y.-Z."/>
        </authorList>
    </citation>
    <scope>NUCLEOTIDE SEQUENCE [LARGE SCALE GENOMIC DNA]</scope>
    <source>
        <strain evidence="1 2">SM1211</strain>
    </source>
</reference>
<proteinExistence type="predicted"/>
<accession>A0A2G8RHF4</accession>
<dbReference type="AlphaFoldDB" id="A0A2G8RHF4"/>
<evidence type="ECO:0000313" key="2">
    <source>
        <dbReference type="Proteomes" id="UP000231259"/>
    </source>
</evidence>